<dbReference type="GO" id="GO:0016787">
    <property type="term" value="F:hydrolase activity"/>
    <property type="evidence" value="ECO:0007669"/>
    <property type="project" value="UniProtKB-KW"/>
</dbReference>
<protein>
    <submittedName>
        <fullName evidence="1">Alpha/beta hydrolase</fullName>
    </submittedName>
</protein>
<dbReference type="Proteomes" id="UP000483286">
    <property type="component" value="Unassembled WGS sequence"/>
</dbReference>
<evidence type="ECO:0000313" key="2">
    <source>
        <dbReference type="Proteomes" id="UP000483286"/>
    </source>
</evidence>
<proteinExistence type="predicted"/>
<dbReference type="SUPFAM" id="SSF53474">
    <property type="entry name" value="alpha/beta-Hydrolases"/>
    <property type="match status" value="1"/>
</dbReference>
<dbReference type="AlphaFoldDB" id="A0A7C9HSR5"/>
<dbReference type="Pfam" id="PF06821">
    <property type="entry name" value="Ser_hydrolase"/>
    <property type="match status" value="1"/>
</dbReference>
<evidence type="ECO:0000313" key="1">
    <source>
        <dbReference type="EMBL" id="MVN87853.1"/>
    </source>
</evidence>
<sequence length="190" mass="20054">MTPTLVIVPGLGDSGPEHWQTLWQHKFGAARVRQDDPDQPTPATWSARLQEVIDATPGDLVLVGHSCGVLNIVHWAALTGGHERVKGALLVGPTDADFTPTYEAYPGVAGMAPVPMTALPFPALVIASENDPYASAERAQAFAEAWGAEYVSAGEAGHINVASGHGDWPDGEVLLGEALHAWTPPDVVRL</sequence>
<organism evidence="1 2">
    <name type="scientific">Deinococcus arboris</name>
    <dbReference type="NCBI Taxonomy" id="2682977"/>
    <lineage>
        <taxon>Bacteria</taxon>
        <taxon>Thermotogati</taxon>
        <taxon>Deinococcota</taxon>
        <taxon>Deinococci</taxon>
        <taxon>Deinococcales</taxon>
        <taxon>Deinococcaceae</taxon>
        <taxon>Deinococcus</taxon>
    </lineage>
</organism>
<dbReference type="Gene3D" id="3.40.50.1820">
    <property type="entry name" value="alpha/beta hydrolase"/>
    <property type="match status" value="1"/>
</dbReference>
<gene>
    <name evidence="1" type="ORF">GO986_13915</name>
</gene>
<reference evidence="1 2" key="1">
    <citation type="submission" date="2019-12" db="EMBL/GenBank/DDBJ databases">
        <title>Deinococcus sp. HMF7620 Genome sequencing and assembly.</title>
        <authorList>
            <person name="Kang H."/>
            <person name="Kim H."/>
            <person name="Joh K."/>
        </authorList>
    </citation>
    <scope>NUCLEOTIDE SEQUENCE [LARGE SCALE GENOMIC DNA]</scope>
    <source>
        <strain evidence="1 2">HMF7620</strain>
    </source>
</reference>
<dbReference type="EMBL" id="WQLB01000019">
    <property type="protein sequence ID" value="MVN87853.1"/>
    <property type="molecule type" value="Genomic_DNA"/>
</dbReference>
<dbReference type="RefSeq" id="WP_157459892.1">
    <property type="nucleotide sequence ID" value="NZ_WQLB01000019.1"/>
</dbReference>
<keyword evidence="2" id="KW-1185">Reference proteome</keyword>
<name>A0A7C9HSR5_9DEIO</name>
<dbReference type="InterPro" id="IPR010662">
    <property type="entry name" value="RBBP9/YdeN"/>
</dbReference>
<accession>A0A7C9HSR5</accession>
<dbReference type="InterPro" id="IPR029058">
    <property type="entry name" value="AB_hydrolase_fold"/>
</dbReference>
<keyword evidence="1" id="KW-0378">Hydrolase</keyword>
<comment type="caution">
    <text evidence="1">The sequence shown here is derived from an EMBL/GenBank/DDBJ whole genome shotgun (WGS) entry which is preliminary data.</text>
</comment>